<dbReference type="HAMAP" id="MF_00259">
    <property type="entry name" value="GcvT"/>
    <property type="match status" value="1"/>
</dbReference>
<dbReference type="RefSeq" id="WP_151862292.1">
    <property type="nucleotide sequence ID" value="NZ_WBZC01000075.1"/>
</dbReference>
<dbReference type="SUPFAM" id="SSF101790">
    <property type="entry name" value="Aminomethyltransferase beta-barrel domain"/>
    <property type="match status" value="1"/>
</dbReference>
<name>A0A6I0F5Q8_9FIRM</name>
<comment type="function">
    <text evidence="7">The glycine cleavage system catalyzes the degradation of glycine.</text>
</comment>
<dbReference type="InterPro" id="IPR006222">
    <property type="entry name" value="GCVT_N"/>
</dbReference>
<dbReference type="PANTHER" id="PTHR43757:SF2">
    <property type="entry name" value="AMINOMETHYLTRANSFERASE, MITOCHONDRIAL"/>
    <property type="match status" value="1"/>
</dbReference>
<dbReference type="GO" id="GO:0008168">
    <property type="term" value="F:methyltransferase activity"/>
    <property type="evidence" value="ECO:0007669"/>
    <property type="project" value="UniProtKB-KW"/>
</dbReference>
<dbReference type="NCBIfam" id="NF001567">
    <property type="entry name" value="PRK00389.1"/>
    <property type="match status" value="1"/>
</dbReference>
<dbReference type="OrthoDB" id="9774591at2"/>
<keyword evidence="4 7" id="KW-0808">Transferase</keyword>
<dbReference type="FunFam" id="2.40.30.110:FF:000003">
    <property type="entry name" value="Aminomethyltransferase"/>
    <property type="match status" value="1"/>
</dbReference>
<evidence type="ECO:0000313" key="11">
    <source>
        <dbReference type="EMBL" id="KAB3529978.1"/>
    </source>
</evidence>
<keyword evidence="11" id="KW-0489">Methyltransferase</keyword>
<dbReference type="Proteomes" id="UP000432715">
    <property type="component" value="Unassembled WGS sequence"/>
</dbReference>
<comment type="caution">
    <text evidence="11">The sequence shown here is derived from an EMBL/GenBank/DDBJ whole genome shotgun (WGS) entry which is preliminary data.</text>
</comment>
<evidence type="ECO:0000259" key="10">
    <source>
        <dbReference type="Pfam" id="PF08669"/>
    </source>
</evidence>
<organism evidence="11 12">
    <name type="scientific">Alkaliphilus pronyensis</name>
    <dbReference type="NCBI Taxonomy" id="1482732"/>
    <lineage>
        <taxon>Bacteria</taxon>
        <taxon>Bacillati</taxon>
        <taxon>Bacillota</taxon>
        <taxon>Clostridia</taxon>
        <taxon>Peptostreptococcales</taxon>
        <taxon>Natronincolaceae</taxon>
        <taxon>Alkaliphilus</taxon>
    </lineage>
</organism>
<keyword evidence="12" id="KW-1185">Reference proteome</keyword>
<evidence type="ECO:0000259" key="9">
    <source>
        <dbReference type="Pfam" id="PF01571"/>
    </source>
</evidence>
<dbReference type="GO" id="GO:0019464">
    <property type="term" value="P:glycine decarboxylation via glycine cleavage system"/>
    <property type="evidence" value="ECO:0007669"/>
    <property type="project" value="UniProtKB-UniRule"/>
</dbReference>
<dbReference type="Gene3D" id="3.30.70.1400">
    <property type="entry name" value="Aminomethyltransferase beta-barrel domains"/>
    <property type="match status" value="1"/>
</dbReference>
<dbReference type="FunFam" id="3.30.70.1400:FF:000001">
    <property type="entry name" value="Aminomethyltransferase"/>
    <property type="match status" value="1"/>
</dbReference>
<keyword evidence="3 7" id="KW-0032">Aminotransferase</keyword>
<dbReference type="InterPro" id="IPR006223">
    <property type="entry name" value="GcvT"/>
</dbReference>
<dbReference type="GO" id="GO:0008483">
    <property type="term" value="F:transaminase activity"/>
    <property type="evidence" value="ECO:0007669"/>
    <property type="project" value="UniProtKB-KW"/>
</dbReference>
<dbReference type="GO" id="GO:0032259">
    <property type="term" value="P:methylation"/>
    <property type="evidence" value="ECO:0007669"/>
    <property type="project" value="UniProtKB-KW"/>
</dbReference>
<dbReference type="AlphaFoldDB" id="A0A6I0F5Q8"/>
<evidence type="ECO:0000256" key="4">
    <source>
        <dbReference type="ARBA" id="ARBA00022679"/>
    </source>
</evidence>
<dbReference type="GO" id="GO:0005960">
    <property type="term" value="C:glycine cleavage complex"/>
    <property type="evidence" value="ECO:0007669"/>
    <property type="project" value="InterPro"/>
</dbReference>
<feature type="domain" description="Aminomethyltransferase C-terminal" evidence="10">
    <location>
        <begin position="284"/>
        <end position="362"/>
    </location>
</feature>
<comment type="subunit">
    <text evidence="7">The glycine cleavage system is composed of four proteins: P, T, L and H.</text>
</comment>
<comment type="catalytic activity">
    <reaction evidence="6 7">
        <text>N(6)-[(R)-S(8)-aminomethyldihydrolipoyl]-L-lysyl-[protein] + (6S)-5,6,7,8-tetrahydrofolate = N(6)-[(R)-dihydrolipoyl]-L-lysyl-[protein] + (6R)-5,10-methylene-5,6,7,8-tetrahydrofolate + NH4(+)</text>
        <dbReference type="Rhea" id="RHEA:16945"/>
        <dbReference type="Rhea" id="RHEA-COMP:10475"/>
        <dbReference type="Rhea" id="RHEA-COMP:10492"/>
        <dbReference type="ChEBI" id="CHEBI:15636"/>
        <dbReference type="ChEBI" id="CHEBI:28938"/>
        <dbReference type="ChEBI" id="CHEBI:57453"/>
        <dbReference type="ChEBI" id="CHEBI:83100"/>
        <dbReference type="ChEBI" id="CHEBI:83143"/>
        <dbReference type="EC" id="2.1.2.10"/>
    </reaction>
</comment>
<evidence type="ECO:0000256" key="1">
    <source>
        <dbReference type="ARBA" id="ARBA00008609"/>
    </source>
</evidence>
<evidence type="ECO:0000256" key="5">
    <source>
        <dbReference type="ARBA" id="ARBA00031395"/>
    </source>
</evidence>
<accession>A0A6I0F5Q8</accession>
<dbReference type="Gene3D" id="3.30.1360.120">
    <property type="entry name" value="Probable tRNA modification gtpase trme, domain 1"/>
    <property type="match status" value="1"/>
</dbReference>
<dbReference type="EC" id="2.1.2.10" evidence="2 7"/>
<dbReference type="SUPFAM" id="SSF103025">
    <property type="entry name" value="Folate-binding domain"/>
    <property type="match status" value="1"/>
</dbReference>
<dbReference type="Pfam" id="PF08669">
    <property type="entry name" value="GCV_T_C"/>
    <property type="match status" value="1"/>
</dbReference>
<feature type="domain" description="GCVT N-terminal" evidence="9">
    <location>
        <begin position="9"/>
        <end position="265"/>
    </location>
</feature>
<sequence>MSQKTTALFNLHQKLGGKIVDFNGWSLPIQYEGITVEHKAVREAVGLFDVSHMGEVEVKGKDAEAYIQKLITNDVATLANNQVLYSLMCYHNGGIVDDLLVYRFTADYFLLVINASNIDKDLKWMRDNQMNYQVEVNNVSDKISEIAIQGPKAELVLQKLTDYDLATINFFYFRDNLNIAGANCLVSRTGYTGEDGFEIYLKHQDAEKVYEELMKAGEKEGIKPAGLGARDTLRFEATLPLYGNEINEDITPLEAGLGFFVKLDKHSFNGKDVLVKQKEEGIKRRLVGFEMLDKGIPRHGYQVMSDKGDEVGFVTTGYQSPTLRKTIGLAIVSSKYSDIETPINIQVRNKLVKAKVISKKFYQKKYKK</sequence>
<evidence type="ECO:0000256" key="2">
    <source>
        <dbReference type="ARBA" id="ARBA00012616"/>
    </source>
</evidence>
<evidence type="ECO:0000313" key="12">
    <source>
        <dbReference type="Proteomes" id="UP000432715"/>
    </source>
</evidence>
<comment type="similarity">
    <text evidence="1 7">Belongs to the GcvT family.</text>
</comment>
<dbReference type="GO" id="GO:0005829">
    <property type="term" value="C:cytosol"/>
    <property type="evidence" value="ECO:0007669"/>
    <property type="project" value="TreeGrafter"/>
</dbReference>
<dbReference type="InterPro" id="IPR027266">
    <property type="entry name" value="TrmE/GcvT-like"/>
</dbReference>
<dbReference type="GO" id="GO:0004047">
    <property type="term" value="F:aminomethyltransferase activity"/>
    <property type="evidence" value="ECO:0007669"/>
    <property type="project" value="UniProtKB-UniRule"/>
</dbReference>
<dbReference type="Gene3D" id="2.40.30.110">
    <property type="entry name" value="Aminomethyltransferase beta-barrel domains"/>
    <property type="match status" value="1"/>
</dbReference>
<dbReference type="InterPro" id="IPR028896">
    <property type="entry name" value="GcvT/YgfZ/DmdA"/>
</dbReference>
<dbReference type="Pfam" id="PF01571">
    <property type="entry name" value="GCV_T"/>
    <property type="match status" value="1"/>
</dbReference>
<evidence type="ECO:0000256" key="8">
    <source>
        <dbReference type="PIRSR" id="PIRSR006487-1"/>
    </source>
</evidence>
<dbReference type="PIRSF" id="PIRSF006487">
    <property type="entry name" value="GcvT"/>
    <property type="match status" value="1"/>
</dbReference>
<dbReference type="NCBIfam" id="TIGR00528">
    <property type="entry name" value="gcvT"/>
    <property type="match status" value="1"/>
</dbReference>
<feature type="binding site" evidence="8">
    <location>
        <position position="198"/>
    </location>
    <ligand>
        <name>substrate</name>
    </ligand>
</feature>
<evidence type="ECO:0000256" key="6">
    <source>
        <dbReference type="ARBA" id="ARBA00047665"/>
    </source>
</evidence>
<reference evidence="11 12" key="1">
    <citation type="submission" date="2019-10" db="EMBL/GenBank/DDBJ databases">
        <title>Alkaliphilus serpentinus sp. nov. and Alkaliphilus pronyensis sp. nov., two novel anaerobic alkaliphilic species isolated from the serpentinized-hosted hydrothermal field of the Prony Bay (New Caledonia).</title>
        <authorList>
            <person name="Postec A."/>
        </authorList>
    </citation>
    <scope>NUCLEOTIDE SEQUENCE [LARGE SCALE GENOMIC DNA]</scope>
    <source>
        <strain evidence="11 12">LacV</strain>
    </source>
</reference>
<dbReference type="PANTHER" id="PTHR43757">
    <property type="entry name" value="AMINOMETHYLTRANSFERASE"/>
    <property type="match status" value="1"/>
</dbReference>
<evidence type="ECO:0000256" key="7">
    <source>
        <dbReference type="HAMAP-Rule" id="MF_00259"/>
    </source>
</evidence>
<proteinExistence type="inferred from homology"/>
<evidence type="ECO:0000256" key="3">
    <source>
        <dbReference type="ARBA" id="ARBA00022576"/>
    </source>
</evidence>
<protein>
    <recommendedName>
        <fullName evidence="2 7">Aminomethyltransferase</fullName>
        <ecNumber evidence="2 7">2.1.2.10</ecNumber>
    </recommendedName>
    <alternativeName>
        <fullName evidence="5 7">Glycine cleavage system T protein</fullName>
    </alternativeName>
</protein>
<dbReference type="Gene3D" id="4.10.1250.10">
    <property type="entry name" value="Aminomethyltransferase fragment"/>
    <property type="match status" value="1"/>
</dbReference>
<dbReference type="EMBL" id="WBZC01000075">
    <property type="protein sequence ID" value="KAB3529978.1"/>
    <property type="molecule type" value="Genomic_DNA"/>
</dbReference>
<dbReference type="InterPro" id="IPR013977">
    <property type="entry name" value="GcvT_C"/>
</dbReference>
<gene>
    <name evidence="7 11" type="primary">gcvT</name>
    <name evidence="11" type="ORF">F8154_14290</name>
</gene>
<dbReference type="InterPro" id="IPR022903">
    <property type="entry name" value="GcvT_bac"/>
</dbReference>
<dbReference type="InterPro" id="IPR029043">
    <property type="entry name" value="GcvT/YgfZ_C"/>
</dbReference>